<feature type="compositionally biased region" description="Acidic residues" evidence="1">
    <location>
        <begin position="87"/>
        <end position="96"/>
    </location>
</feature>
<reference evidence="4" key="1">
    <citation type="submission" date="2022-05" db="EMBL/GenBank/DDBJ databases">
        <title>Genomic analysis of Brachybacterium sp. CBA3104.</title>
        <authorList>
            <person name="Roh S.W."/>
            <person name="Kim Y.B."/>
            <person name="Kim Y."/>
        </authorList>
    </citation>
    <scope>NUCLEOTIDE SEQUENCE</scope>
    <source>
        <strain evidence="4">CBA3104</strain>
    </source>
</reference>
<feature type="domain" description="LytR/CpsA/Psr regulator C-terminal" evidence="3">
    <location>
        <begin position="102"/>
        <end position="180"/>
    </location>
</feature>
<name>A0ABY4N874_9MICO</name>
<organism evidence="4 5">
    <name type="scientific">Brachybacterium kimchii</name>
    <dbReference type="NCBI Taxonomy" id="2942909"/>
    <lineage>
        <taxon>Bacteria</taxon>
        <taxon>Bacillati</taxon>
        <taxon>Actinomycetota</taxon>
        <taxon>Actinomycetes</taxon>
        <taxon>Micrococcales</taxon>
        <taxon>Dermabacteraceae</taxon>
        <taxon>Brachybacterium</taxon>
    </lineage>
</organism>
<evidence type="ECO:0000256" key="1">
    <source>
        <dbReference type="SAM" id="MobiDB-lite"/>
    </source>
</evidence>
<feature type="transmembrane region" description="Helical" evidence="2">
    <location>
        <begin position="37"/>
        <end position="57"/>
    </location>
</feature>
<proteinExistence type="predicted"/>
<dbReference type="EMBL" id="CP097218">
    <property type="protein sequence ID" value="UQN29600.1"/>
    <property type="molecule type" value="Genomic_DNA"/>
</dbReference>
<evidence type="ECO:0000259" key="3">
    <source>
        <dbReference type="Pfam" id="PF13399"/>
    </source>
</evidence>
<feature type="region of interest" description="Disordered" evidence="1">
    <location>
        <begin position="64"/>
        <end position="107"/>
    </location>
</feature>
<dbReference type="Gene3D" id="3.30.70.2390">
    <property type="match status" value="1"/>
</dbReference>
<evidence type="ECO:0000313" key="5">
    <source>
        <dbReference type="Proteomes" id="UP001055868"/>
    </source>
</evidence>
<keyword evidence="5" id="KW-1185">Reference proteome</keyword>
<keyword evidence="2" id="KW-0472">Membrane</keyword>
<dbReference type="RefSeq" id="WP_249478793.1">
    <property type="nucleotide sequence ID" value="NZ_CP097218.1"/>
</dbReference>
<evidence type="ECO:0000256" key="2">
    <source>
        <dbReference type="SAM" id="Phobius"/>
    </source>
</evidence>
<dbReference type="Proteomes" id="UP001055868">
    <property type="component" value="Chromosome"/>
</dbReference>
<keyword evidence="2" id="KW-0812">Transmembrane</keyword>
<gene>
    <name evidence="4" type="ORF">M4486_18530</name>
</gene>
<dbReference type="Pfam" id="PF13399">
    <property type="entry name" value="LytR_C"/>
    <property type="match status" value="1"/>
</dbReference>
<accession>A0ABY4N874</accession>
<dbReference type="InterPro" id="IPR027381">
    <property type="entry name" value="LytR/CpsA/Psr_C"/>
</dbReference>
<keyword evidence="2" id="KW-1133">Transmembrane helix</keyword>
<protein>
    <submittedName>
        <fullName evidence="4">LytR C-terminal domain-containing protein</fullName>
    </submittedName>
</protein>
<evidence type="ECO:0000313" key="4">
    <source>
        <dbReference type="EMBL" id="UQN29600.1"/>
    </source>
</evidence>
<sequence length="188" mass="20014">MADSEYPYPPDQFDEEATEVAYHGAHRAEESFWRQNLVYLIIIAVAVVVLLVLLFTIGGLGKSGDDRAESPTTAASSQDDSSKSDDSSDGGGEEQAEPDKSTPVLVMNAGGISGMAGAWEKSLTDAGWTKVGIGTADNVQQESVVFYRDDEDKASAQALADEVGAGDARQSDEYDNRITFVAVEQPEG</sequence>